<dbReference type="EMBL" id="LAZR01065675">
    <property type="protein sequence ID" value="KKK55064.1"/>
    <property type="molecule type" value="Genomic_DNA"/>
</dbReference>
<gene>
    <name evidence="1" type="ORF">LCGC14_3078330</name>
</gene>
<evidence type="ECO:0000313" key="1">
    <source>
        <dbReference type="EMBL" id="KKK55064.1"/>
    </source>
</evidence>
<name>A0A0F8YLL6_9ZZZZ</name>
<dbReference type="AlphaFoldDB" id="A0A0F8YLL6"/>
<comment type="caution">
    <text evidence="1">The sequence shown here is derived from an EMBL/GenBank/DDBJ whole genome shotgun (WGS) entry which is preliminary data.</text>
</comment>
<accession>A0A0F8YLL6</accession>
<proteinExistence type="predicted"/>
<organism evidence="1">
    <name type="scientific">marine sediment metagenome</name>
    <dbReference type="NCBI Taxonomy" id="412755"/>
    <lineage>
        <taxon>unclassified sequences</taxon>
        <taxon>metagenomes</taxon>
        <taxon>ecological metagenomes</taxon>
    </lineage>
</organism>
<reference evidence="1" key="1">
    <citation type="journal article" date="2015" name="Nature">
        <title>Complex archaea that bridge the gap between prokaryotes and eukaryotes.</title>
        <authorList>
            <person name="Spang A."/>
            <person name="Saw J.H."/>
            <person name="Jorgensen S.L."/>
            <person name="Zaremba-Niedzwiedzka K."/>
            <person name="Martijn J."/>
            <person name="Lind A.E."/>
            <person name="van Eijk R."/>
            <person name="Schleper C."/>
            <person name="Guy L."/>
            <person name="Ettema T.J."/>
        </authorList>
    </citation>
    <scope>NUCLEOTIDE SEQUENCE</scope>
</reference>
<protein>
    <submittedName>
        <fullName evidence="1">Uncharacterized protein</fullName>
    </submittedName>
</protein>
<feature type="non-terminal residue" evidence="1">
    <location>
        <position position="1"/>
    </location>
</feature>
<sequence length="187" mass="20444">EKIKAGAVTTVKLDAEAVTAAKIEVGTLSAREMAFSENLYTNDVELPSGAELFDLNQPDCVSSDGRVPTDKEIVYFPGKVSENQVPNVHDNPHSKFAGRGVIGMFKATTNLVTDPEDLTTGNWTNINSTDELSDFYIGGKRFTKVINSGANTGYVYQNFTATWTTLTPAFSVTVRKGIVLETQHIFW</sequence>